<dbReference type="PANTHER" id="PTHR45138:SF9">
    <property type="entry name" value="DIGUANYLATE CYCLASE DGCM-RELATED"/>
    <property type="match status" value="1"/>
</dbReference>
<keyword evidence="4" id="KW-0808">Transferase</keyword>
<evidence type="ECO:0000313" key="5">
    <source>
        <dbReference type="Proteomes" id="UP001169719"/>
    </source>
</evidence>
<dbReference type="InterPro" id="IPR050469">
    <property type="entry name" value="Diguanylate_Cyclase"/>
</dbReference>
<dbReference type="InterPro" id="IPR000160">
    <property type="entry name" value="GGDEF_dom"/>
</dbReference>
<dbReference type="PROSITE" id="PS50887">
    <property type="entry name" value="GGDEF"/>
    <property type="match status" value="1"/>
</dbReference>
<dbReference type="Pfam" id="PF00990">
    <property type="entry name" value="GGDEF"/>
    <property type="match status" value="1"/>
</dbReference>
<dbReference type="CDD" id="cd01949">
    <property type="entry name" value="GGDEF"/>
    <property type="match status" value="1"/>
</dbReference>
<dbReference type="PANTHER" id="PTHR45138">
    <property type="entry name" value="REGULATORY COMPONENTS OF SENSORY TRANSDUCTION SYSTEM"/>
    <property type="match status" value="1"/>
</dbReference>
<dbReference type="RefSeq" id="WP_289963321.1">
    <property type="nucleotide sequence ID" value="NZ_JAUEOZ010000002.1"/>
</dbReference>
<keyword evidence="5" id="KW-1185">Reference proteome</keyword>
<dbReference type="SMART" id="SM00267">
    <property type="entry name" value="GGDEF"/>
    <property type="match status" value="1"/>
</dbReference>
<dbReference type="Proteomes" id="UP001169719">
    <property type="component" value="Unassembled WGS sequence"/>
</dbReference>
<name>A0ABT7Y5D4_9VIBR</name>
<dbReference type="GO" id="GO:0052621">
    <property type="term" value="F:diguanylate cyclase activity"/>
    <property type="evidence" value="ECO:0007669"/>
    <property type="project" value="UniProtKB-EC"/>
</dbReference>
<comment type="catalytic activity">
    <reaction evidence="2">
        <text>2 GTP = 3',3'-c-di-GMP + 2 diphosphate</text>
        <dbReference type="Rhea" id="RHEA:24898"/>
        <dbReference type="ChEBI" id="CHEBI:33019"/>
        <dbReference type="ChEBI" id="CHEBI:37565"/>
        <dbReference type="ChEBI" id="CHEBI:58805"/>
        <dbReference type="EC" id="2.7.7.65"/>
    </reaction>
</comment>
<dbReference type="EMBL" id="JAUEOZ010000002">
    <property type="protein sequence ID" value="MDN2483263.1"/>
    <property type="molecule type" value="Genomic_DNA"/>
</dbReference>
<evidence type="ECO:0000256" key="1">
    <source>
        <dbReference type="ARBA" id="ARBA00012528"/>
    </source>
</evidence>
<gene>
    <name evidence="4" type="ORF">QWJ08_18125</name>
</gene>
<evidence type="ECO:0000259" key="3">
    <source>
        <dbReference type="PROSITE" id="PS50887"/>
    </source>
</evidence>
<comment type="caution">
    <text evidence="4">The sequence shown here is derived from an EMBL/GenBank/DDBJ whole genome shotgun (WGS) entry which is preliminary data.</text>
</comment>
<keyword evidence="4" id="KW-0548">Nucleotidyltransferase</keyword>
<proteinExistence type="predicted"/>
<sequence>MPIKLILEKEQRLLYVKYYGNIDLIQLCTDVENLCRMKNYQADWDGISDFRAANLGIDVKDMLEFAEFVSNVQDASTGKWAVLVDENHSLDTIKPWEVLSQKVHESLRVFRSEYQARKWLIQAEDIQELSSRTDGMSSEHTIPTTDVYTKHFDVNSALSLFSYSKVGMWLMDNSRNVIRVNRPLIELWDKQKHWNEFRWMSFYRDVYPCMLEMSELELSMCEKVFNGDVEIDYFVIRHCIKKTDGLLSYLEERIEVKSRDSNNCPVIVAGICIEINDYKKIKLEKIEAERLSEKDGLTGLYNRRHFDSLLQSEWKSHLRSGQPLSVIMCDIDYFKQYNDTYGHQRGDDCLKLVAKNINMLIKRSTDIAARYGGEEFVILLPNTDLKGASYFANLIKEQLAELRIPHATSKIKPFLSLSLGLATIVPSHEQTPDFVITLADRALYQSKENGRNKVTVSLDSHSCVSIGMNNQLNFGVSIQ</sequence>
<accession>A0ABT7Y5D4</accession>
<dbReference type="NCBIfam" id="TIGR00254">
    <property type="entry name" value="GGDEF"/>
    <property type="match status" value="1"/>
</dbReference>
<organism evidence="4 5">
    <name type="scientific">Vibrio agarivorans</name>
    <dbReference type="NCBI Taxonomy" id="153622"/>
    <lineage>
        <taxon>Bacteria</taxon>
        <taxon>Pseudomonadati</taxon>
        <taxon>Pseudomonadota</taxon>
        <taxon>Gammaproteobacteria</taxon>
        <taxon>Vibrionales</taxon>
        <taxon>Vibrionaceae</taxon>
        <taxon>Vibrio</taxon>
    </lineage>
</organism>
<reference evidence="4" key="1">
    <citation type="submission" date="2024-05" db="EMBL/GenBank/DDBJ databases">
        <title>Genome Sequences of Four Agar- Degrading Marine Bacteria.</title>
        <authorList>
            <person name="Phillips E.K."/>
            <person name="Shaffer J.C."/>
            <person name="Henson M.W."/>
            <person name="Temperton B."/>
            <person name="Thrash C.J."/>
            <person name="Martin M.O."/>
        </authorList>
    </citation>
    <scope>NUCLEOTIDE SEQUENCE</scope>
    <source>
        <strain evidence="4">EKP203</strain>
    </source>
</reference>
<feature type="domain" description="GGDEF" evidence="3">
    <location>
        <begin position="322"/>
        <end position="459"/>
    </location>
</feature>
<evidence type="ECO:0000256" key="2">
    <source>
        <dbReference type="ARBA" id="ARBA00034247"/>
    </source>
</evidence>
<dbReference type="InterPro" id="IPR029787">
    <property type="entry name" value="Nucleotide_cyclase"/>
</dbReference>
<dbReference type="EC" id="2.7.7.65" evidence="1"/>
<protein>
    <recommendedName>
        <fullName evidence="1">diguanylate cyclase</fullName>
        <ecNumber evidence="1">2.7.7.65</ecNumber>
    </recommendedName>
</protein>
<evidence type="ECO:0000313" key="4">
    <source>
        <dbReference type="EMBL" id="MDN2483263.1"/>
    </source>
</evidence>
<dbReference type="Gene3D" id="3.30.70.270">
    <property type="match status" value="1"/>
</dbReference>
<dbReference type="InterPro" id="IPR043128">
    <property type="entry name" value="Rev_trsase/Diguanyl_cyclase"/>
</dbReference>
<dbReference type="SUPFAM" id="SSF55073">
    <property type="entry name" value="Nucleotide cyclase"/>
    <property type="match status" value="1"/>
</dbReference>